<dbReference type="HOGENOM" id="CLU_2109195_0_0_1"/>
<dbReference type="EnsemblFungi" id="EJT78056">
    <property type="protein sequence ID" value="EJT78056"/>
    <property type="gene ID" value="GGTG_03159"/>
</dbReference>
<evidence type="ECO:0000313" key="2">
    <source>
        <dbReference type="EnsemblFungi" id="EJT78056"/>
    </source>
</evidence>
<evidence type="ECO:0000313" key="1">
    <source>
        <dbReference type="EMBL" id="EJT78056.1"/>
    </source>
</evidence>
<protein>
    <submittedName>
        <fullName evidence="1 2">Uncharacterized protein</fullName>
    </submittedName>
</protein>
<keyword evidence="3" id="KW-1185">Reference proteome</keyword>
<reference evidence="1" key="3">
    <citation type="submission" date="2010-09" db="EMBL/GenBank/DDBJ databases">
        <title>Annotation of Gaeumannomyces graminis var. tritici R3-111a-1.</title>
        <authorList>
            <consortium name="The Broad Institute Genome Sequencing Platform"/>
            <person name="Ma L.-J."/>
            <person name="Dead R."/>
            <person name="Young S.K."/>
            <person name="Zeng Q."/>
            <person name="Gargeya S."/>
            <person name="Fitzgerald M."/>
            <person name="Haas B."/>
            <person name="Abouelleil A."/>
            <person name="Alvarado L."/>
            <person name="Arachchi H.M."/>
            <person name="Berlin A."/>
            <person name="Brown A."/>
            <person name="Chapman S.B."/>
            <person name="Chen Z."/>
            <person name="Dunbar C."/>
            <person name="Freedman E."/>
            <person name="Gearin G."/>
            <person name="Gellesch M."/>
            <person name="Goldberg J."/>
            <person name="Griggs A."/>
            <person name="Gujja S."/>
            <person name="Heiman D."/>
            <person name="Howarth C."/>
            <person name="Larson L."/>
            <person name="Lui A."/>
            <person name="MacDonald P.J.P."/>
            <person name="Mehta T."/>
            <person name="Montmayeur A."/>
            <person name="Murphy C."/>
            <person name="Neiman D."/>
            <person name="Pearson M."/>
            <person name="Priest M."/>
            <person name="Roberts A."/>
            <person name="Saif S."/>
            <person name="Shea T."/>
            <person name="Shenoy N."/>
            <person name="Sisk P."/>
            <person name="Stolte C."/>
            <person name="Sykes S."/>
            <person name="Yandava C."/>
            <person name="Wortman J."/>
            <person name="Nusbaum C."/>
            <person name="Birren B."/>
        </authorList>
    </citation>
    <scope>NUCLEOTIDE SEQUENCE</scope>
    <source>
        <strain evidence="1">R3-111a-1</strain>
    </source>
</reference>
<dbReference type="EMBL" id="GL385396">
    <property type="protein sequence ID" value="EJT78056.1"/>
    <property type="molecule type" value="Genomic_DNA"/>
</dbReference>
<dbReference type="RefSeq" id="XP_009219201.1">
    <property type="nucleotide sequence ID" value="XM_009220937.1"/>
</dbReference>
<reference evidence="2" key="4">
    <citation type="journal article" date="2015" name="G3 (Bethesda)">
        <title>Genome sequences of three phytopathogenic species of the Magnaporthaceae family of fungi.</title>
        <authorList>
            <person name="Okagaki L.H."/>
            <person name="Nunes C.C."/>
            <person name="Sailsbery J."/>
            <person name="Clay B."/>
            <person name="Brown D."/>
            <person name="John T."/>
            <person name="Oh Y."/>
            <person name="Young N."/>
            <person name="Fitzgerald M."/>
            <person name="Haas B.J."/>
            <person name="Zeng Q."/>
            <person name="Young S."/>
            <person name="Adiconis X."/>
            <person name="Fan L."/>
            <person name="Levin J.Z."/>
            <person name="Mitchell T.K."/>
            <person name="Okubara P.A."/>
            <person name="Farman M.L."/>
            <person name="Kohn L.M."/>
            <person name="Birren B."/>
            <person name="Ma L.-J."/>
            <person name="Dean R.A."/>
        </authorList>
    </citation>
    <scope>NUCLEOTIDE SEQUENCE</scope>
    <source>
        <strain evidence="2">R3-111a-1</strain>
    </source>
</reference>
<dbReference type="GeneID" id="20343617"/>
<name>J3NPF1_GAET3</name>
<gene>
    <name evidence="2" type="primary">20343617</name>
    <name evidence="1" type="ORF">GGTG_03159</name>
</gene>
<accession>J3NPF1</accession>
<sequence length="115" mass="12287">MSKRHGATAESNGSRLEFGSRMCLLGDGDCLDFLAAFRNLPLTLPPSVSAVKRSLQALGPRSLMGATCASVNLSQKLRRRKWTFPHVTARPSQGLATLLLLLLLPKSSQGKIAAG</sequence>
<dbReference type="VEuPathDB" id="FungiDB:GGTG_03159"/>
<reference evidence="1" key="2">
    <citation type="submission" date="2010-07" db="EMBL/GenBank/DDBJ databases">
        <authorList>
            <consortium name="The Broad Institute Genome Sequencing Platform"/>
            <consortium name="Broad Institute Genome Sequencing Center for Infectious Disease"/>
            <person name="Ma L.-J."/>
            <person name="Dead R."/>
            <person name="Young S."/>
            <person name="Zeng Q."/>
            <person name="Koehrsen M."/>
            <person name="Alvarado L."/>
            <person name="Berlin A."/>
            <person name="Chapman S.B."/>
            <person name="Chen Z."/>
            <person name="Freedman E."/>
            <person name="Gellesch M."/>
            <person name="Goldberg J."/>
            <person name="Griggs A."/>
            <person name="Gujja S."/>
            <person name="Heilman E.R."/>
            <person name="Heiman D."/>
            <person name="Hepburn T."/>
            <person name="Howarth C."/>
            <person name="Jen D."/>
            <person name="Larson L."/>
            <person name="Mehta T."/>
            <person name="Neiman D."/>
            <person name="Pearson M."/>
            <person name="Roberts A."/>
            <person name="Saif S."/>
            <person name="Shea T."/>
            <person name="Shenoy N."/>
            <person name="Sisk P."/>
            <person name="Stolte C."/>
            <person name="Sykes S."/>
            <person name="Walk T."/>
            <person name="White J."/>
            <person name="Yandava C."/>
            <person name="Haas B."/>
            <person name="Nusbaum C."/>
            <person name="Birren B."/>
        </authorList>
    </citation>
    <scope>NUCLEOTIDE SEQUENCE</scope>
    <source>
        <strain evidence="1">R3-111a-1</strain>
    </source>
</reference>
<reference evidence="3" key="1">
    <citation type="submission" date="2010-07" db="EMBL/GenBank/DDBJ databases">
        <title>The genome sequence of Gaeumannomyces graminis var. tritici strain R3-111a-1.</title>
        <authorList>
            <consortium name="The Broad Institute Genome Sequencing Platform"/>
            <person name="Ma L.-J."/>
            <person name="Dead R."/>
            <person name="Young S."/>
            <person name="Zeng Q."/>
            <person name="Koehrsen M."/>
            <person name="Alvarado L."/>
            <person name="Berlin A."/>
            <person name="Chapman S.B."/>
            <person name="Chen Z."/>
            <person name="Freedman E."/>
            <person name="Gellesch M."/>
            <person name="Goldberg J."/>
            <person name="Griggs A."/>
            <person name="Gujja S."/>
            <person name="Heilman E.R."/>
            <person name="Heiman D."/>
            <person name="Hepburn T."/>
            <person name="Howarth C."/>
            <person name="Jen D."/>
            <person name="Larson L."/>
            <person name="Mehta T."/>
            <person name="Neiman D."/>
            <person name="Pearson M."/>
            <person name="Roberts A."/>
            <person name="Saif S."/>
            <person name="Shea T."/>
            <person name="Shenoy N."/>
            <person name="Sisk P."/>
            <person name="Stolte C."/>
            <person name="Sykes S."/>
            <person name="Walk T."/>
            <person name="White J."/>
            <person name="Yandava C."/>
            <person name="Haas B."/>
            <person name="Nusbaum C."/>
            <person name="Birren B."/>
        </authorList>
    </citation>
    <scope>NUCLEOTIDE SEQUENCE [LARGE SCALE GENOMIC DNA]</scope>
    <source>
        <strain evidence="3">R3-111a-1</strain>
    </source>
</reference>
<dbReference type="AlphaFoldDB" id="J3NPF1"/>
<evidence type="ECO:0000313" key="3">
    <source>
        <dbReference type="Proteomes" id="UP000006039"/>
    </source>
</evidence>
<organism evidence="1">
    <name type="scientific">Gaeumannomyces tritici (strain R3-111a-1)</name>
    <name type="common">Wheat and barley take-all root rot fungus</name>
    <name type="synonym">Gaeumannomyces graminis var. tritici</name>
    <dbReference type="NCBI Taxonomy" id="644352"/>
    <lineage>
        <taxon>Eukaryota</taxon>
        <taxon>Fungi</taxon>
        <taxon>Dikarya</taxon>
        <taxon>Ascomycota</taxon>
        <taxon>Pezizomycotina</taxon>
        <taxon>Sordariomycetes</taxon>
        <taxon>Sordariomycetidae</taxon>
        <taxon>Magnaporthales</taxon>
        <taxon>Magnaporthaceae</taxon>
        <taxon>Gaeumannomyces</taxon>
    </lineage>
</organism>
<dbReference type="Proteomes" id="UP000006039">
    <property type="component" value="Unassembled WGS sequence"/>
</dbReference>
<proteinExistence type="predicted"/>
<reference evidence="2" key="5">
    <citation type="submission" date="2018-04" db="UniProtKB">
        <authorList>
            <consortium name="EnsemblFungi"/>
        </authorList>
    </citation>
    <scope>IDENTIFICATION</scope>
    <source>
        <strain evidence="2">R3-111a-1</strain>
    </source>
</reference>